<dbReference type="PROSITE" id="PS51746">
    <property type="entry name" value="PPM_2"/>
    <property type="match status" value="1"/>
</dbReference>
<sequence length="251" mass="26441">MIYVSKSDVGRLREENQDSCDAFCIGNTLFGVVADGMGGYKGGSIASGIAVESVRRLVEAEYTAAMSESALLSLLQSCFVLANSDILQRSIKEAELSGMGTTMVLSALRPGRALFLNVGDSRAYRIIDGQARQITKDQSYVQHLVDIGEITPEEARSHPQKNIIMQAVGVSTIVTPDVYTLDYCGEPVLLCSDGLSNMVGDSAIAAAVVQDGADGAAAGRLVDMANEAGGTDNISVVLMQNNNGNAGDEHE</sequence>
<dbReference type="Proteomes" id="UP000886743">
    <property type="component" value="Unassembled WGS sequence"/>
</dbReference>
<reference evidence="2" key="1">
    <citation type="submission" date="2020-10" db="EMBL/GenBank/DDBJ databases">
        <authorList>
            <person name="Gilroy R."/>
        </authorList>
    </citation>
    <scope>NUCLEOTIDE SEQUENCE</scope>
    <source>
        <strain evidence="2">4920</strain>
    </source>
</reference>
<dbReference type="SMART" id="SM00332">
    <property type="entry name" value="PP2Cc"/>
    <property type="match status" value="1"/>
</dbReference>
<gene>
    <name evidence="2" type="ORF">IAC74_00365</name>
</gene>
<dbReference type="Pfam" id="PF13672">
    <property type="entry name" value="PP2C_2"/>
    <property type="match status" value="1"/>
</dbReference>
<dbReference type="SUPFAM" id="SSF81606">
    <property type="entry name" value="PP2C-like"/>
    <property type="match status" value="1"/>
</dbReference>
<dbReference type="AlphaFoldDB" id="A0A9D1NFA0"/>
<comment type="caution">
    <text evidence="2">The sequence shown here is derived from an EMBL/GenBank/DDBJ whole genome shotgun (WGS) entry which is preliminary data.</text>
</comment>
<name>A0A9D1NFA0_9FIRM</name>
<proteinExistence type="predicted"/>
<accession>A0A9D1NFA0</accession>
<protein>
    <submittedName>
        <fullName evidence="2">Stp1/IreP family PP2C-type Ser/Thr phosphatase</fullName>
    </submittedName>
</protein>
<evidence type="ECO:0000313" key="3">
    <source>
        <dbReference type="Proteomes" id="UP000886743"/>
    </source>
</evidence>
<dbReference type="InterPro" id="IPR001932">
    <property type="entry name" value="PPM-type_phosphatase-like_dom"/>
</dbReference>
<evidence type="ECO:0000259" key="1">
    <source>
        <dbReference type="PROSITE" id="PS51746"/>
    </source>
</evidence>
<organism evidence="2 3">
    <name type="scientific">Candidatus Aphodoplasma excrementigallinarum</name>
    <dbReference type="NCBI Taxonomy" id="2840673"/>
    <lineage>
        <taxon>Bacteria</taxon>
        <taxon>Bacillati</taxon>
        <taxon>Bacillota</taxon>
        <taxon>Clostridia</taxon>
        <taxon>Eubacteriales</taxon>
        <taxon>Candidatus Aphodoplasma</taxon>
    </lineage>
</organism>
<dbReference type="NCBIfam" id="NF033484">
    <property type="entry name" value="Stp1_PP2C_phos"/>
    <property type="match status" value="1"/>
</dbReference>
<evidence type="ECO:0000313" key="2">
    <source>
        <dbReference type="EMBL" id="HIV01995.1"/>
    </source>
</evidence>
<dbReference type="CDD" id="cd00143">
    <property type="entry name" value="PP2Cc"/>
    <property type="match status" value="1"/>
</dbReference>
<feature type="domain" description="PPM-type phosphatase" evidence="1">
    <location>
        <begin position="2"/>
        <end position="241"/>
    </location>
</feature>
<reference evidence="2" key="2">
    <citation type="journal article" date="2021" name="PeerJ">
        <title>Extensive microbial diversity within the chicken gut microbiome revealed by metagenomics and culture.</title>
        <authorList>
            <person name="Gilroy R."/>
            <person name="Ravi A."/>
            <person name="Getino M."/>
            <person name="Pursley I."/>
            <person name="Horton D.L."/>
            <person name="Alikhan N.F."/>
            <person name="Baker D."/>
            <person name="Gharbi K."/>
            <person name="Hall N."/>
            <person name="Watson M."/>
            <person name="Adriaenssens E.M."/>
            <person name="Foster-Nyarko E."/>
            <person name="Jarju S."/>
            <person name="Secka A."/>
            <person name="Antonio M."/>
            <person name="Oren A."/>
            <person name="Chaudhuri R.R."/>
            <person name="La Ragione R."/>
            <person name="Hildebrand F."/>
            <person name="Pallen M.J."/>
        </authorList>
    </citation>
    <scope>NUCLEOTIDE SEQUENCE</scope>
    <source>
        <strain evidence="2">4920</strain>
    </source>
</reference>
<dbReference type="Gene3D" id="3.60.40.10">
    <property type="entry name" value="PPM-type phosphatase domain"/>
    <property type="match status" value="1"/>
</dbReference>
<dbReference type="InterPro" id="IPR036457">
    <property type="entry name" value="PPM-type-like_dom_sf"/>
</dbReference>
<dbReference type="SMART" id="SM00331">
    <property type="entry name" value="PP2C_SIG"/>
    <property type="match status" value="1"/>
</dbReference>
<dbReference type="EMBL" id="DVOF01000006">
    <property type="protein sequence ID" value="HIV01995.1"/>
    <property type="molecule type" value="Genomic_DNA"/>
</dbReference>